<organism evidence="1 2">
    <name type="scientific">Xanthomonas chitinilytica</name>
    <dbReference type="NCBI Taxonomy" id="2989819"/>
    <lineage>
        <taxon>Bacteria</taxon>
        <taxon>Pseudomonadati</taxon>
        <taxon>Pseudomonadota</taxon>
        <taxon>Gammaproteobacteria</taxon>
        <taxon>Lysobacterales</taxon>
        <taxon>Lysobacteraceae</taxon>
        <taxon>Xanthomonas</taxon>
    </lineage>
</organism>
<comment type="caution">
    <text evidence="1">The sequence shown here is derived from an EMBL/GenBank/DDBJ whole genome shotgun (WGS) entry which is preliminary data.</text>
</comment>
<sequence>MPDETRNIHVWVGSNFSQEEEYMSYFEIDHSTGGDFDDPSYKICGFCKDIGTVWYDEDFIGIIPRRDQEVSLDDILVEAAIDDDELPIAKARCDALGIRKANAIFWYQDADLELEKPIKENYNGLKYLGAFKES</sequence>
<dbReference type="Pfam" id="PF14112">
    <property type="entry name" value="DUF4284"/>
    <property type="match status" value="1"/>
</dbReference>
<dbReference type="RefSeq" id="WP_265128125.1">
    <property type="nucleotide sequence ID" value="NZ_JAPCHY010000009.1"/>
</dbReference>
<gene>
    <name evidence="1" type="ORF">OK345_11555</name>
</gene>
<evidence type="ECO:0000313" key="2">
    <source>
        <dbReference type="Proteomes" id="UP001209922"/>
    </source>
</evidence>
<reference evidence="1 2" key="1">
    <citation type="submission" date="2022-10" db="EMBL/GenBank/DDBJ databases">
        <title>Xanthomonas sp. H13-6.</title>
        <authorList>
            <person name="Liu X."/>
            <person name="Deng Z."/>
            <person name="Jiang Y."/>
            <person name="Yu T."/>
            <person name="Ai J."/>
        </authorList>
    </citation>
    <scope>NUCLEOTIDE SEQUENCE [LARGE SCALE GENOMIC DNA]</scope>
    <source>
        <strain evidence="1 2">H13-6</strain>
    </source>
</reference>
<evidence type="ECO:0000313" key="1">
    <source>
        <dbReference type="EMBL" id="MCW4473139.1"/>
    </source>
</evidence>
<keyword evidence="2" id="KW-1185">Reference proteome</keyword>
<name>A0ABT3JXD6_9XANT</name>
<dbReference type="InterPro" id="IPR025560">
    <property type="entry name" value="Imm22"/>
</dbReference>
<dbReference type="EMBL" id="JAPCHY010000009">
    <property type="protein sequence ID" value="MCW4473139.1"/>
    <property type="molecule type" value="Genomic_DNA"/>
</dbReference>
<accession>A0ABT3JXD6</accession>
<dbReference type="Proteomes" id="UP001209922">
    <property type="component" value="Unassembled WGS sequence"/>
</dbReference>
<proteinExistence type="predicted"/>
<protein>
    <submittedName>
        <fullName evidence="1">Immunity 22 family protein</fullName>
    </submittedName>
</protein>